<organism evidence="2 3">
    <name type="scientific">Prorocentrum cordatum</name>
    <dbReference type="NCBI Taxonomy" id="2364126"/>
    <lineage>
        <taxon>Eukaryota</taxon>
        <taxon>Sar</taxon>
        <taxon>Alveolata</taxon>
        <taxon>Dinophyceae</taxon>
        <taxon>Prorocentrales</taxon>
        <taxon>Prorocentraceae</taxon>
        <taxon>Prorocentrum</taxon>
    </lineage>
</organism>
<name>A0ABN9XC83_9DINO</name>
<proteinExistence type="predicted"/>
<feature type="region of interest" description="Disordered" evidence="1">
    <location>
        <begin position="19"/>
        <end position="41"/>
    </location>
</feature>
<reference evidence="2" key="1">
    <citation type="submission" date="2023-10" db="EMBL/GenBank/DDBJ databases">
        <authorList>
            <person name="Chen Y."/>
            <person name="Shah S."/>
            <person name="Dougan E. K."/>
            <person name="Thang M."/>
            <person name="Chan C."/>
        </authorList>
    </citation>
    <scope>NUCLEOTIDE SEQUENCE [LARGE SCALE GENOMIC DNA]</scope>
</reference>
<dbReference type="EMBL" id="CAUYUJ010020056">
    <property type="protein sequence ID" value="CAK0895533.1"/>
    <property type="molecule type" value="Genomic_DNA"/>
</dbReference>
<accession>A0ABN9XC83</accession>
<feature type="compositionally biased region" description="Basic and acidic residues" evidence="1">
    <location>
        <begin position="25"/>
        <end position="41"/>
    </location>
</feature>
<evidence type="ECO:0000313" key="3">
    <source>
        <dbReference type="Proteomes" id="UP001189429"/>
    </source>
</evidence>
<sequence length="1029" mass="114667">MEPDPSWKEHTTGILQQTIGRPATRRGEVDAHGRRVTATHEEQKLQDRIDMVVQYCNWNVKSNRLVHYEKGCGRCSSRDDACANVADALLNGQVIPDSNCTVPCKHRFGSCADALREQSAGIMISQLLRRSFDEAFPTRDAPDLVPEHEEDDARERRYIKGKVYRSKKALADSSRCLRSIAVTFVLQPLEWVWSRLQHLDDQTGTLALIVGSTSPFRVVQTALLDFVNAPSPAVQRLLHHYMGDARALDLVQAECLHVVLCASSFIWFRFERTLEWWPFKLLLWANNPGHDYVVDEFFATPRCCLEDSMSIKLRDLYGGDDGKQKFLDDDKLKQALRLWGDTTKMTNMHIERLLARLKEAGGRESPFPLERLCADGFLSEFVRCHVAVGGRDCRVWTRADLSRQGVPAVADEIALRKASQNRGGARGWMVYAREQELNLEVPLAKGEDRKAFYSFMAQRFRDLPPRERRHYRERALERASARRTGRQRSSEFDADAPPLVQHASSSLWGLSSPDLPVDSDLFVDAVRCKCAPRYGRACSENEAAMSFNRWGPKCRGAFQKGCYIVDKGYVPEGVNFKTRLTCQELHPGFCCTADRLRYKHLRKLNRHFLQFLKQQKCERSMLLARVLSAEGRELSHVYLYCTHVRQRDPAIGLFVQFTARTSAGNLLEPVEEGASRALRRGSQSFFLKRLEGIGIGPLSTGEFHVHVLGGLRGATAAELSACFARPLGVVSVAEPGEPALVIDLSSARLVPDADEGGGDGAPRPVDPAFAGMEELEGVILGGFNEMKKPKPQKKSTAGYVIGVEPECDLTVDIDPAEVAAAMKLDNDHKVDGPCDEFDSSDCDVHVLAEVGSDSSEDDQDVIAAVYTGKAMKHKAPLKKADALPGVRKKGRYNYVTVPGYGVFAWDIDESTLNAHCDIALHNAGISKCHMNRQLTCADPAHPRRGEGRPLGHLAAWLLLGHQRAEWGKKGHQDIKKALGRVEGHPARLAARNDLRRLSQTMPEVARLFALERPPTATELASGGEPLEIS</sequence>
<protein>
    <submittedName>
        <fullName evidence="2">Uncharacterized protein</fullName>
    </submittedName>
</protein>
<comment type="caution">
    <text evidence="2">The sequence shown here is derived from an EMBL/GenBank/DDBJ whole genome shotgun (WGS) entry which is preliminary data.</text>
</comment>
<gene>
    <name evidence="2" type="ORF">PCOR1329_LOCUS74259</name>
</gene>
<dbReference type="Proteomes" id="UP001189429">
    <property type="component" value="Unassembled WGS sequence"/>
</dbReference>
<keyword evidence="3" id="KW-1185">Reference proteome</keyword>
<evidence type="ECO:0000256" key="1">
    <source>
        <dbReference type="SAM" id="MobiDB-lite"/>
    </source>
</evidence>
<evidence type="ECO:0000313" key="2">
    <source>
        <dbReference type="EMBL" id="CAK0895533.1"/>
    </source>
</evidence>